<dbReference type="SUPFAM" id="SSF141371">
    <property type="entry name" value="PilZ domain-like"/>
    <property type="match status" value="1"/>
</dbReference>
<sequence length="142" mass="16628">MKDGRKYTRRRASDYLLVTDSHSGQVLGRIINVSPKGLMVMSTQSLAIGRPFDVRIKLPSRAFGCEHLTLTAECRWSSFERRSDLWENGLEIGEISHDNRRILQQVVLRLMNHNGEWGEADDFRQNQSREKLEVVRVRRYRK</sequence>
<dbReference type="Pfam" id="PF07238">
    <property type="entry name" value="PilZ"/>
    <property type="match status" value="1"/>
</dbReference>
<dbReference type="EMBL" id="PQAP01000154">
    <property type="protein sequence ID" value="PWB70122.1"/>
    <property type="molecule type" value="Genomic_DNA"/>
</dbReference>
<dbReference type="InterPro" id="IPR009875">
    <property type="entry name" value="PilZ_domain"/>
</dbReference>
<proteinExistence type="predicted"/>
<dbReference type="Gene3D" id="2.40.10.220">
    <property type="entry name" value="predicted glycosyltransferase like domains"/>
    <property type="match status" value="1"/>
</dbReference>
<evidence type="ECO:0000259" key="1">
    <source>
        <dbReference type="Pfam" id="PF07238"/>
    </source>
</evidence>
<gene>
    <name evidence="2" type="ORF">C3F09_09525</name>
</gene>
<organism evidence="2 3">
    <name type="scientific">candidate division GN15 bacterium</name>
    <dbReference type="NCBI Taxonomy" id="2072418"/>
    <lineage>
        <taxon>Bacteria</taxon>
        <taxon>candidate division GN15</taxon>
    </lineage>
</organism>
<evidence type="ECO:0000313" key="2">
    <source>
        <dbReference type="EMBL" id="PWB70122.1"/>
    </source>
</evidence>
<evidence type="ECO:0000313" key="3">
    <source>
        <dbReference type="Proteomes" id="UP000250918"/>
    </source>
</evidence>
<reference evidence="2 3" key="1">
    <citation type="journal article" date="2018" name="ISME J.">
        <title>A methanotrophic archaeon couples anaerobic oxidation of methane to Fe(III) reduction.</title>
        <authorList>
            <person name="Cai C."/>
            <person name="Leu A.O."/>
            <person name="Xie G.J."/>
            <person name="Guo J."/>
            <person name="Feng Y."/>
            <person name="Zhao J.X."/>
            <person name="Tyson G.W."/>
            <person name="Yuan Z."/>
            <person name="Hu S."/>
        </authorList>
    </citation>
    <scope>NUCLEOTIDE SEQUENCE [LARGE SCALE GENOMIC DNA]</scope>
    <source>
        <strain evidence="2">FeB_12</strain>
    </source>
</reference>
<dbReference type="AlphaFoldDB" id="A0A855X4G0"/>
<accession>A0A855X4G0</accession>
<protein>
    <recommendedName>
        <fullName evidence="1">PilZ domain-containing protein</fullName>
    </recommendedName>
</protein>
<dbReference type="Proteomes" id="UP000250918">
    <property type="component" value="Unassembled WGS sequence"/>
</dbReference>
<feature type="domain" description="PilZ" evidence="1">
    <location>
        <begin position="5"/>
        <end position="107"/>
    </location>
</feature>
<name>A0A855X4G0_9BACT</name>
<comment type="caution">
    <text evidence="2">The sequence shown here is derived from an EMBL/GenBank/DDBJ whole genome shotgun (WGS) entry which is preliminary data.</text>
</comment>
<dbReference type="GO" id="GO:0035438">
    <property type="term" value="F:cyclic-di-GMP binding"/>
    <property type="evidence" value="ECO:0007669"/>
    <property type="project" value="InterPro"/>
</dbReference>